<proteinExistence type="predicted"/>
<gene>
    <name evidence="1" type="ORF">CTOB1V02_LOCUS10386</name>
</gene>
<dbReference type="EMBL" id="OB664788">
    <property type="protein sequence ID" value="CAD7232551.1"/>
    <property type="molecule type" value="Genomic_DNA"/>
</dbReference>
<name>A0A7R8WNZ0_9CRUS</name>
<sequence>MAILALSAILAFTQLLLAGHNLHLMVRECDPQYTGDSGSFGCQCGGHKNATEQGVPSCFKEHFWTGSACTKKPEPPRFRSLNEQVSEHNFLSLIRQLQSRRTGTNSEFPENFNCFDREFQARILMFGIGTCAFHMFWMIFLATHAGNRRHQNTDLLETPLEELPSTSCKAIQADFDGAMGDGFRTIY</sequence>
<evidence type="ECO:0000313" key="1">
    <source>
        <dbReference type="EMBL" id="CAD7232551.1"/>
    </source>
</evidence>
<organism evidence="1">
    <name type="scientific">Cyprideis torosa</name>
    <dbReference type="NCBI Taxonomy" id="163714"/>
    <lineage>
        <taxon>Eukaryota</taxon>
        <taxon>Metazoa</taxon>
        <taxon>Ecdysozoa</taxon>
        <taxon>Arthropoda</taxon>
        <taxon>Crustacea</taxon>
        <taxon>Oligostraca</taxon>
        <taxon>Ostracoda</taxon>
        <taxon>Podocopa</taxon>
        <taxon>Podocopida</taxon>
        <taxon>Cytherocopina</taxon>
        <taxon>Cytheroidea</taxon>
        <taxon>Cytherideidae</taxon>
        <taxon>Cyprideis</taxon>
    </lineage>
</organism>
<reference evidence="1" key="1">
    <citation type="submission" date="2020-11" db="EMBL/GenBank/DDBJ databases">
        <authorList>
            <person name="Tran Van P."/>
        </authorList>
    </citation>
    <scope>NUCLEOTIDE SEQUENCE</scope>
</reference>
<dbReference type="AlphaFoldDB" id="A0A7R8WNZ0"/>
<protein>
    <submittedName>
        <fullName evidence="1">Uncharacterized protein</fullName>
    </submittedName>
</protein>
<accession>A0A7R8WNZ0</accession>